<dbReference type="SUPFAM" id="SSF161084">
    <property type="entry name" value="MAPEG domain-like"/>
    <property type="match status" value="1"/>
</dbReference>
<keyword evidence="4 5" id="KW-0472">Membrane</keyword>
<dbReference type="GO" id="GO:0016020">
    <property type="term" value="C:membrane"/>
    <property type="evidence" value="ECO:0007669"/>
    <property type="project" value="UniProtKB-SubCell"/>
</dbReference>
<sequence>MLYAGILGLLSVLLANQVLFVRIRGEKEEKWRANATERVQANFVENVPLALILLYLFEISVSSKVAVHVFGSWLVLCRLLHAWGMSKYKGANYPRLIGAQGTFLLLSIISMACIYQFFIAN</sequence>
<feature type="transmembrane region" description="Helical" evidence="5">
    <location>
        <begin position="52"/>
        <end position="76"/>
    </location>
</feature>
<dbReference type="InterPro" id="IPR023352">
    <property type="entry name" value="MAPEG-like_dom_sf"/>
</dbReference>
<keyword evidence="2 5" id="KW-0812">Transmembrane</keyword>
<comment type="subcellular location">
    <subcellularLocation>
        <location evidence="1">Membrane</location>
    </subcellularLocation>
</comment>
<feature type="transmembrane region" description="Helical" evidence="5">
    <location>
        <begin position="96"/>
        <end position="118"/>
    </location>
</feature>
<dbReference type="EMBL" id="UINC01029951">
    <property type="protein sequence ID" value="SVB13553.1"/>
    <property type="molecule type" value="Genomic_DNA"/>
</dbReference>
<name>A0A382BK75_9ZZZZ</name>
<protein>
    <recommendedName>
        <fullName evidence="7">Glutathione S-transferase</fullName>
    </recommendedName>
</protein>
<dbReference type="Pfam" id="PF01124">
    <property type="entry name" value="MAPEG"/>
    <property type="match status" value="1"/>
</dbReference>
<evidence type="ECO:0000313" key="6">
    <source>
        <dbReference type="EMBL" id="SVB13553.1"/>
    </source>
</evidence>
<evidence type="ECO:0000256" key="4">
    <source>
        <dbReference type="ARBA" id="ARBA00023136"/>
    </source>
</evidence>
<accession>A0A382BK75</accession>
<evidence type="ECO:0000256" key="1">
    <source>
        <dbReference type="ARBA" id="ARBA00004370"/>
    </source>
</evidence>
<proteinExistence type="predicted"/>
<dbReference type="AlphaFoldDB" id="A0A382BK75"/>
<keyword evidence="3 5" id="KW-1133">Transmembrane helix</keyword>
<evidence type="ECO:0000256" key="5">
    <source>
        <dbReference type="SAM" id="Phobius"/>
    </source>
</evidence>
<dbReference type="Gene3D" id="1.20.120.550">
    <property type="entry name" value="Membrane associated eicosanoid/glutathione metabolism-like domain"/>
    <property type="match status" value="1"/>
</dbReference>
<reference evidence="6" key="1">
    <citation type="submission" date="2018-05" db="EMBL/GenBank/DDBJ databases">
        <authorList>
            <person name="Lanie J.A."/>
            <person name="Ng W.-L."/>
            <person name="Kazmierczak K.M."/>
            <person name="Andrzejewski T.M."/>
            <person name="Davidsen T.M."/>
            <person name="Wayne K.J."/>
            <person name="Tettelin H."/>
            <person name="Glass J.I."/>
            <person name="Rusch D."/>
            <person name="Podicherti R."/>
            <person name="Tsui H.-C.T."/>
            <person name="Winkler M.E."/>
        </authorList>
    </citation>
    <scope>NUCLEOTIDE SEQUENCE</scope>
</reference>
<dbReference type="PANTHER" id="PTHR35814:SF1">
    <property type="entry name" value="GLUTATHIONE S-TRANSFERASE-RELATED"/>
    <property type="match status" value="1"/>
</dbReference>
<gene>
    <name evidence="6" type="ORF">METZ01_LOCUS166407</name>
</gene>
<evidence type="ECO:0000256" key="2">
    <source>
        <dbReference type="ARBA" id="ARBA00022692"/>
    </source>
</evidence>
<dbReference type="PANTHER" id="PTHR35814">
    <property type="match status" value="1"/>
</dbReference>
<organism evidence="6">
    <name type="scientific">marine metagenome</name>
    <dbReference type="NCBI Taxonomy" id="408172"/>
    <lineage>
        <taxon>unclassified sequences</taxon>
        <taxon>metagenomes</taxon>
        <taxon>ecological metagenomes</taxon>
    </lineage>
</organism>
<evidence type="ECO:0008006" key="7">
    <source>
        <dbReference type="Google" id="ProtNLM"/>
    </source>
</evidence>
<evidence type="ECO:0000256" key="3">
    <source>
        <dbReference type="ARBA" id="ARBA00022989"/>
    </source>
</evidence>
<dbReference type="InterPro" id="IPR001129">
    <property type="entry name" value="Membr-assoc_MAPEG"/>
</dbReference>